<proteinExistence type="predicted"/>
<feature type="region of interest" description="Disordered" evidence="5">
    <location>
        <begin position="718"/>
        <end position="762"/>
    </location>
</feature>
<feature type="coiled-coil region" evidence="4">
    <location>
        <begin position="1351"/>
        <end position="1411"/>
    </location>
</feature>
<feature type="compositionally biased region" description="Low complexity" evidence="5">
    <location>
        <begin position="241"/>
        <end position="263"/>
    </location>
</feature>
<evidence type="ECO:0000313" key="9">
    <source>
        <dbReference type="Proteomes" id="UP001219355"/>
    </source>
</evidence>
<feature type="compositionally biased region" description="Low complexity" evidence="5">
    <location>
        <begin position="300"/>
        <end position="314"/>
    </location>
</feature>
<feature type="compositionally biased region" description="Basic and acidic residues" evidence="5">
    <location>
        <begin position="828"/>
        <end position="837"/>
    </location>
</feature>
<keyword evidence="2" id="KW-0963">Cytoplasm</keyword>
<feature type="region of interest" description="Disordered" evidence="5">
    <location>
        <begin position="1220"/>
        <end position="1260"/>
    </location>
</feature>
<keyword evidence="3 4" id="KW-0175">Coiled coil</keyword>
<feature type="compositionally biased region" description="Low complexity" evidence="5">
    <location>
        <begin position="44"/>
        <end position="54"/>
    </location>
</feature>
<organism evidence="8 9">
    <name type="scientific">Emydomyces testavorans</name>
    <dbReference type="NCBI Taxonomy" id="2070801"/>
    <lineage>
        <taxon>Eukaryota</taxon>
        <taxon>Fungi</taxon>
        <taxon>Dikarya</taxon>
        <taxon>Ascomycota</taxon>
        <taxon>Pezizomycotina</taxon>
        <taxon>Eurotiomycetes</taxon>
        <taxon>Eurotiomycetidae</taxon>
        <taxon>Onygenales</taxon>
        <taxon>Nannizziopsiaceae</taxon>
        <taxon>Emydomyces</taxon>
    </lineage>
</organism>
<feature type="compositionally biased region" description="Basic and acidic residues" evidence="5">
    <location>
        <begin position="1246"/>
        <end position="1260"/>
    </location>
</feature>
<feature type="region of interest" description="Disordered" evidence="5">
    <location>
        <begin position="173"/>
        <end position="424"/>
    </location>
</feature>
<feature type="compositionally biased region" description="Polar residues" evidence="5">
    <location>
        <begin position="1235"/>
        <end position="1245"/>
    </location>
</feature>
<feature type="compositionally biased region" description="Basic and acidic residues" evidence="5">
    <location>
        <begin position="394"/>
        <end position="405"/>
    </location>
</feature>
<reference evidence="8" key="1">
    <citation type="submission" date="2023-03" db="EMBL/GenBank/DDBJ databases">
        <title>Emydomyces testavorans Genome Sequence.</title>
        <authorList>
            <person name="Hoyer L."/>
        </authorList>
    </citation>
    <scope>NUCLEOTIDE SEQUENCE</scope>
    <source>
        <strain evidence="8">16-2883</strain>
    </source>
</reference>
<dbReference type="GO" id="GO:0005737">
    <property type="term" value="C:cytoplasm"/>
    <property type="evidence" value="ECO:0007669"/>
    <property type="project" value="UniProtKB-SubCell"/>
</dbReference>
<feature type="compositionally biased region" description="Basic and acidic residues" evidence="5">
    <location>
        <begin position="848"/>
        <end position="863"/>
    </location>
</feature>
<dbReference type="GO" id="GO:0005815">
    <property type="term" value="C:microtubule organizing center"/>
    <property type="evidence" value="ECO:0007669"/>
    <property type="project" value="InterPro"/>
</dbReference>
<dbReference type="PANTHER" id="PTHR23160">
    <property type="entry name" value="SYNAPTONEMAL COMPLEX PROTEIN-RELATED"/>
    <property type="match status" value="1"/>
</dbReference>
<feature type="compositionally biased region" description="Polar residues" evidence="5">
    <location>
        <begin position="1"/>
        <end position="23"/>
    </location>
</feature>
<evidence type="ECO:0000256" key="2">
    <source>
        <dbReference type="ARBA" id="ARBA00022490"/>
    </source>
</evidence>
<evidence type="ECO:0000259" key="6">
    <source>
        <dbReference type="Pfam" id="PF07989"/>
    </source>
</evidence>
<name>A0AAF0IN21_9EURO</name>
<feature type="compositionally biased region" description="Gly residues" evidence="5">
    <location>
        <begin position="1636"/>
        <end position="1649"/>
    </location>
</feature>
<feature type="region of interest" description="Disordered" evidence="5">
    <location>
        <begin position="1"/>
        <end position="119"/>
    </location>
</feature>
<dbReference type="Proteomes" id="UP001219355">
    <property type="component" value="Chromosome 4"/>
</dbReference>
<feature type="compositionally biased region" description="Basic and acidic residues" evidence="5">
    <location>
        <begin position="1596"/>
        <end position="1622"/>
    </location>
</feature>
<evidence type="ECO:0000313" key="8">
    <source>
        <dbReference type="EMBL" id="WEW60404.1"/>
    </source>
</evidence>
<feature type="region of interest" description="Disordered" evidence="5">
    <location>
        <begin position="1534"/>
        <end position="1655"/>
    </location>
</feature>
<evidence type="ECO:0008006" key="10">
    <source>
        <dbReference type="Google" id="ProtNLM"/>
    </source>
</evidence>
<evidence type="ECO:0000256" key="5">
    <source>
        <dbReference type="SAM" id="MobiDB-lite"/>
    </source>
</evidence>
<dbReference type="InterPro" id="IPR024545">
    <property type="entry name" value="Mto1-like_Mto2p-bd"/>
</dbReference>
<dbReference type="Pfam" id="PF07989">
    <property type="entry name" value="Cnn_1N"/>
    <property type="match status" value="1"/>
</dbReference>
<feature type="domain" description="Mto1-like Mto2p-binding" evidence="7">
    <location>
        <begin position="1363"/>
        <end position="1412"/>
    </location>
</feature>
<feature type="compositionally biased region" description="Basic and acidic residues" evidence="5">
    <location>
        <begin position="1551"/>
        <end position="1564"/>
    </location>
</feature>
<dbReference type="InterPro" id="IPR012943">
    <property type="entry name" value="Cnn_1N"/>
</dbReference>
<accession>A0AAF0IN21</accession>
<evidence type="ECO:0000256" key="1">
    <source>
        <dbReference type="ARBA" id="ARBA00004496"/>
    </source>
</evidence>
<feature type="compositionally biased region" description="Low complexity" evidence="5">
    <location>
        <begin position="1434"/>
        <end position="1444"/>
    </location>
</feature>
<comment type="subcellular location">
    <subcellularLocation>
        <location evidence="1">Cytoplasm</location>
    </subcellularLocation>
</comment>
<feature type="region of interest" description="Disordered" evidence="5">
    <location>
        <begin position="446"/>
        <end position="480"/>
    </location>
</feature>
<feature type="domain" description="Centrosomin N-terminal motif 1" evidence="6">
    <location>
        <begin position="533"/>
        <end position="605"/>
    </location>
</feature>
<evidence type="ECO:0000259" key="7">
    <source>
        <dbReference type="Pfam" id="PF12808"/>
    </source>
</evidence>
<keyword evidence="9" id="KW-1185">Reference proteome</keyword>
<feature type="region of interest" description="Disordered" evidence="5">
    <location>
        <begin position="1411"/>
        <end position="1488"/>
    </location>
</feature>
<feature type="compositionally biased region" description="Polar residues" evidence="5">
    <location>
        <begin position="178"/>
        <end position="194"/>
    </location>
</feature>
<evidence type="ECO:0000256" key="3">
    <source>
        <dbReference type="ARBA" id="ARBA00023054"/>
    </source>
</evidence>
<dbReference type="PANTHER" id="PTHR23160:SF19">
    <property type="entry name" value="MYOSIN HEAVY CHAIN-RELATED PROTEIN"/>
    <property type="match status" value="1"/>
</dbReference>
<sequence length="1655" mass="185260">MMQSKTNINNPENDTAPAQQLQPEEQDEISFEEDRNDTHPFAMSSIEQPAASIPPSSPPLSPHQQQPDHSTAADDDSRLDPPPANDYDSSILLPPPPPTIHISNDDDRTENLAVDDTDGVELSIPNRTMVEEGEMHRKLMDVESSFLPEPSAIRVGEGTVGVDDTYLIGVNPLDPSHVEQQNSPCPSPSRSTSAVAYKTLGPKPRTESEPPSLEDEEFTENLEATLSPQGDLSEDITALETISSSPTAAAAARTISRALSTATGGRSEDGDSHAGGHNGNNINSGAEEEDLEATPRRSRPSQPRRFSLSRSLSNLRRDDITDGDASESTHSEVTAGMPSDRRRKRPKFLTSRQSSYRHSISSINTDTTSSDAQMGVDYALQSGGAVPANNNRRPHGDSRQKRDLSRSTSLGSMASGISGFSDETSLERRGFSGISEPNLQTLDEEDAAAAAQSRPNSAGKTVDEDNDGAPMTPKAKAIDPPLPTDTVIAQHVQDIQVPGTFARQFRESNLSLGLSPDKRGAPTPGFSRGKNMTLKEQSSTIDRLSKENFDLKMRIHFLNEALNRRSEEGVKEMISENVELKSDKLKLQKDNQALRKKIRELENQLRDRGDGEKGEGKDEGASGSEEERVTVEEEELMYLRERMETYEVEIERLRSENIAKESEKRRLAEMVKSLSDGRAVGSDAGAREERDMWKDMLDAETAAREQAEEENRRLREEILRMKGGDAISTTHSRSSRRRGMSSVNLQSNSDRDSVRGATSGTATSSTLVELELLKQENAELRREVSAQTSMLTSRNREKERLYLEIEDLKLQRRFDGRSVAGDSIFERSASRAQDRSASRASDGTRVSRLSDTERESLETKNGELRDQVSTLKLENQGLRAQIDEHMSQIESMERAYQADMDQADQDLRNLQLERDQAIQLAEERESDLQDLKAEAQEDINTLEDELEIRAEDGDRMEAELRNQQENLRALQAEMRSANEGILRLEEDAQNNLQKYKAVQQELEDANRELESLEKNLFESNGKIQRLTVQLESSQNEIAFLREEQDADKIKIGDLESELKTTQMSLQSEKDQTRELDHRLAEERHQREVVGSKEKQEVQRIMNELNRENAGAKDDIRKLKKALSVREIEANTWKERLFELESSLREALGDLNGTRSSLLMSITKLQKELESTTLELQSTRDKLDEKEVLLRSRDSLLESHGIETRKLAELLERERQAHRADKHSFEQALKSHHQASRTIAQSNSRISDLENARSQDRKRFGSLEQQYRDQLSERNLMLLTLWKRLSAMCGPDWSHSNSLINGNLPSQEVIGNMLFWPGFSKNMLLAVKTVEHLIHGFKGRVKNVERDLTKAYQNLEHTLNIRLKKLDRLEELCHQLRVQKRPLSSSSTNAEISKLRGENRLLKAELNLLQSHSRSRGPIATTAATGHANTRSDRSGSVVSRGTSGIPQPAHHYSSSSTTITNNPSGPVASPPPPQPQRTPSGSERSEEKWIQRLRELERRLKAEREARLLDRSGARKRLEERSAENEELRAALERERMAKGRANPPGALDGADDRNRGGAVERKTSQTKAGRKRNKPSGNSENQRQTPDTGTDVDGDERHGEMVLESRGYEPSRRNHRRRDETSDGYDGEEDEDEGTGTGTGTSDCGGGLCVEVEV</sequence>
<feature type="coiled-coil region" evidence="4">
    <location>
        <begin position="763"/>
        <end position="811"/>
    </location>
</feature>
<feature type="compositionally biased region" description="Polar residues" evidence="5">
    <location>
        <begin position="1576"/>
        <end position="1589"/>
    </location>
</feature>
<feature type="region of interest" description="Disordered" evidence="5">
    <location>
        <begin position="601"/>
        <end position="633"/>
    </location>
</feature>
<feature type="region of interest" description="Disordered" evidence="5">
    <location>
        <begin position="512"/>
        <end position="538"/>
    </location>
</feature>
<feature type="compositionally biased region" description="Acidic residues" evidence="5">
    <location>
        <begin position="1623"/>
        <end position="1635"/>
    </location>
</feature>
<gene>
    <name evidence="8" type="ORF">PRK78_005889</name>
</gene>
<feature type="compositionally biased region" description="Low complexity" evidence="5">
    <location>
        <begin position="351"/>
        <end position="371"/>
    </location>
</feature>
<dbReference type="Pfam" id="PF12808">
    <property type="entry name" value="Mto2_bdg"/>
    <property type="match status" value="2"/>
</dbReference>
<feature type="compositionally biased region" description="Low complexity" evidence="5">
    <location>
        <begin position="1453"/>
        <end position="1467"/>
    </location>
</feature>
<evidence type="ECO:0000256" key="4">
    <source>
        <dbReference type="SAM" id="Coils"/>
    </source>
</evidence>
<feature type="region of interest" description="Disordered" evidence="5">
    <location>
        <begin position="828"/>
        <end position="863"/>
    </location>
</feature>
<dbReference type="EMBL" id="CP120630">
    <property type="protein sequence ID" value="WEW60404.1"/>
    <property type="molecule type" value="Genomic_DNA"/>
</dbReference>
<feature type="domain" description="Mto1-like Mto2p-binding" evidence="7">
    <location>
        <begin position="1488"/>
        <end position="1538"/>
    </location>
</feature>
<protein>
    <recommendedName>
        <fullName evidence="10">Anucleate primary sterigmata protein B</fullName>
    </recommendedName>
</protein>